<evidence type="ECO:0000313" key="10">
    <source>
        <dbReference type="Proteomes" id="UP000663586"/>
    </source>
</evidence>
<accession>A0A897MQQ3</accession>
<dbReference type="InterPro" id="IPR022689">
    <property type="entry name" value="Iron_dep_repressor"/>
</dbReference>
<dbReference type="Pfam" id="PF01325">
    <property type="entry name" value="Fe_dep_repress"/>
    <property type="match status" value="1"/>
</dbReference>
<dbReference type="SUPFAM" id="SSF46785">
    <property type="entry name" value="Winged helix' DNA-binding domain"/>
    <property type="match status" value="1"/>
</dbReference>
<keyword evidence="5" id="KW-0805">Transcription regulation</keyword>
<dbReference type="GO" id="GO:0003677">
    <property type="term" value="F:DNA binding"/>
    <property type="evidence" value="ECO:0007669"/>
    <property type="project" value="UniProtKB-KW"/>
</dbReference>
<evidence type="ECO:0000256" key="4">
    <source>
        <dbReference type="ARBA" id="ARBA00023004"/>
    </source>
</evidence>
<evidence type="ECO:0000259" key="8">
    <source>
        <dbReference type="PROSITE" id="PS50944"/>
    </source>
</evidence>
<dbReference type="SUPFAM" id="SSF50037">
    <property type="entry name" value="C-terminal domain of transcriptional repressors"/>
    <property type="match status" value="1"/>
</dbReference>
<protein>
    <submittedName>
        <fullName evidence="9">Mn-dependent transcriptional regulator (DtxR family)</fullName>
    </submittedName>
</protein>
<dbReference type="KEGG" id="hara:AArcS_1448"/>
<comment type="subcellular location">
    <subcellularLocation>
        <location evidence="1">Cytoplasm</location>
    </subcellularLocation>
</comment>
<keyword evidence="10" id="KW-1185">Reference proteome</keyword>
<dbReference type="SMART" id="SM00347">
    <property type="entry name" value="HTH_MARR"/>
    <property type="match status" value="1"/>
</dbReference>
<evidence type="ECO:0000256" key="5">
    <source>
        <dbReference type="ARBA" id="ARBA00023015"/>
    </source>
</evidence>
<proteinExistence type="inferred from homology"/>
<organism evidence="9 10">
    <name type="scientific">Natranaeroarchaeum sulfidigenes</name>
    <dbReference type="NCBI Taxonomy" id="2784880"/>
    <lineage>
        <taxon>Archaea</taxon>
        <taxon>Methanobacteriati</taxon>
        <taxon>Methanobacteriota</taxon>
        <taxon>Stenosarchaea group</taxon>
        <taxon>Halobacteria</taxon>
        <taxon>Halobacteriales</taxon>
        <taxon>Natronoarchaeaceae</taxon>
        <taxon>Natranaeroarchaeum</taxon>
    </lineage>
</organism>
<dbReference type="EMBL" id="CP064786">
    <property type="protein sequence ID" value="QSG02661.1"/>
    <property type="molecule type" value="Genomic_DNA"/>
</dbReference>
<reference evidence="9" key="1">
    <citation type="submission" date="2020-11" db="EMBL/GenBank/DDBJ databases">
        <title>Carbohydrate-dependent, anaerobic sulfur respiration: A novel catabolism in halophilic archaea.</title>
        <authorList>
            <person name="Sorokin D.Y."/>
            <person name="Messina E."/>
            <person name="Smedile F."/>
            <person name="La Cono V."/>
            <person name="Hallsworth J.E."/>
            <person name="Yakimov M.M."/>
        </authorList>
    </citation>
    <scope>NUCLEOTIDE SEQUENCE</scope>
    <source>
        <strain evidence="9">AArc-S</strain>
    </source>
</reference>
<evidence type="ECO:0000256" key="6">
    <source>
        <dbReference type="ARBA" id="ARBA00023125"/>
    </source>
</evidence>
<dbReference type="PROSITE" id="PS50944">
    <property type="entry name" value="HTH_DTXR"/>
    <property type="match status" value="1"/>
</dbReference>
<dbReference type="GO" id="GO:0046914">
    <property type="term" value="F:transition metal ion binding"/>
    <property type="evidence" value="ECO:0007669"/>
    <property type="project" value="InterPro"/>
</dbReference>
<dbReference type="SMART" id="SM00529">
    <property type="entry name" value="HTH_DTXR"/>
    <property type="match status" value="1"/>
</dbReference>
<dbReference type="InterPro" id="IPR036421">
    <property type="entry name" value="Fe_dep_repressor_sf"/>
</dbReference>
<dbReference type="PANTHER" id="PTHR33238:SF7">
    <property type="entry name" value="IRON-DEPENDENT TRANSCRIPTIONAL REGULATOR"/>
    <property type="match status" value="1"/>
</dbReference>
<dbReference type="InterPro" id="IPR011991">
    <property type="entry name" value="ArsR-like_HTH"/>
</dbReference>
<evidence type="ECO:0000256" key="3">
    <source>
        <dbReference type="ARBA" id="ARBA00011738"/>
    </source>
</evidence>
<dbReference type="GO" id="GO:0046983">
    <property type="term" value="F:protein dimerization activity"/>
    <property type="evidence" value="ECO:0007669"/>
    <property type="project" value="InterPro"/>
</dbReference>
<dbReference type="SMART" id="SM00899">
    <property type="entry name" value="FeoA"/>
    <property type="match status" value="1"/>
</dbReference>
<dbReference type="InterPro" id="IPR008988">
    <property type="entry name" value="Transcriptional_repressor_C"/>
</dbReference>
<dbReference type="SUPFAM" id="SSF47979">
    <property type="entry name" value="Iron-dependent repressor protein, dimerization domain"/>
    <property type="match status" value="1"/>
</dbReference>
<keyword evidence="4" id="KW-0408">Iron</keyword>
<dbReference type="Gene3D" id="1.10.10.10">
    <property type="entry name" value="Winged helix-like DNA-binding domain superfamily/Winged helix DNA-binding domain"/>
    <property type="match status" value="1"/>
</dbReference>
<dbReference type="GO" id="GO:0003700">
    <property type="term" value="F:DNA-binding transcription factor activity"/>
    <property type="evidence" value="ECO:0007669"/>
    <property type="project" value="InterPro"/>
</dbReference>
<dbReference type="InterPro" id="IPR038157">
    <property type="entry name" value="FeoA_core_dom"/>
</dbReference>
<evidence type="ECO:0000256" key="7">
    <source>
        <dbReference type="ARBA" id="ARBA00023163"/>
    </source>
</evidence>
<name>A0A897MQQ3_9EURY</name>
<dbReference type="PANTHER" id="PTHR33238">
    <property type="entry name" value="IRON (METAL) DEPENDENT REPRESSOR, DTXR FAMILY"/>
    <property type="match status" value="1"/>
</dbReference>
<keyword evidence="7" id="KW-0804">Transcription</keyword>
<evidence type="ECO:0000256" key="2">
    <source>
        <dbReference type="ARBA" id="ARBA00007871"/>
    </source>
</evidence>
<dbReference type="InterPro" id="IPR001367">
    <property type="entry name" value="Fe_dep_repressor"/>
</dbReference>
<evidence type="ECO:0000256" key="1">
    <source>
        <dbReference type="ARBA" id="ARBA00004496"/>
    </source>
</evidence>
<feature type="domain" description="HTH dtxR-type" evidence="8">
    <location>
        <begin position="2"/>
        <end position="64"/>
    </location>
</feature>
<dbReference type="InterPro" id="IPR007167">
    <property type="entry name" value="Fe-transptr_FeoA-like"/>
</dbReference>
<dbReference type="InterPro" id="IPR036390">
    <property type="entry name" value="WH_DNA-bd_sf"/>
</dbReference>
<comment type="similarity">
    <text evidence="2">Belongs to the DtxR/MntR family.</text>
</comment>
<dbReference type="GO" id="GO:0005737">
    <property type="term" value="C:cytoplasm"/>
    <property type="evidence" value="ECO:0007669"/>
    <property type="project" value="UniProtKB-SubCell"/>
</dbReference>
<dbReference type="FunFam" id="1.10.60.10:FF:000004">
    <property type="entry name" value="DtxR family transcriptional regulator"/>
    <property type="match status" value="1"/>
</dbReference>
<dbReference type="InterPro" id="IPR000835">
    <property type="entry name" value="HTH_MarR-typ"/>
</dbReference>
<dbReference type="InterPro" id="IPR022687">
    <property type="entry name" value="HTH_DTXR"/>
</dbReference>
<gene>
    <name evidence="9" type="primary">troR2</name>
    <name evidence="9" type="ORF">AArcS_1448</name>
</gene>
<dbReference type="Pfam" id="PF04023">
    <property type="entry name" value="FeoA"/>
    <property type="match status" value="1"/>
</dbReference>
<dbReference type="Gene3D" id="2.30.30.90">
    <property type="match status" value="1"/>
</dbReference>
<dbReference type="AlphaFoldDB" id="A0A897MQQ3"/>
<sequence length="225" mass="25481">MLSDVMEDYLKVIYHLQQDREGRIKTSEIAEYLDVTSPTVTSMIDKLEERGLVDREKYKGVVLSEDGERVALEVVRHHRLLEAYLTERLDYDWSEVHEEADRLEHHISEKFEERVVEALGDPEVDPHGDPIPNAELDPPVEGEGARLTEFGEGDRVVVDRISDQDPAVLQYLSDHSIDPGVELEVNEVAPFGMVTVQVANETVSLPERIAAHVEVDERSTTRATN</sequence>
<comment type="subunit">
    <text evidence="3">Homodimer.</text>
</comment>
<dbReference type="Proteomes" id="UP000663586">
    <property type="component" value="Chromosome"/>
</dbReference>
<dbReference type="InterPro" id="IPR050536">
    <property type="entry name" value="DtxR_MntR_Metal-Reg"/>
</dbReference>
<dbReference type="Gene3D" id="1.10.60.10">
    <property type="entry name" value="Iron dependent repressor, metal binding and dimerisation domain"/>
    <property type="match status" value="1"/>
</dbReference>
<dbReference type="CDD" id="cd00090">
    <property type="entry name" value="HTH_ARSR"/>
    <property type="match status" value="1"/>
</dbReference>
<dbReference type="Pfam" id="PF02742">
    <property type="entry name" value="Fe_dep_repr_C"/>
    <property type="match status" value="1"/>
</dbReference>
<dbReference type="InterPro" id="IPR036388">
    <property type="entry name" value="WH-like_DNA-bd_sf"/>
</dbReference>
<evidence type="ECO:0000313" key="9">
    <source>
        <dbReference type="EMBL" id="QSG02661.1"/>
    </source>
</evidence>
<keyword evidence="6" id="KW-0238">DNA-binding</keyword>